<gene>
    <name evidence="1" type="ORF">EC9_08550</name>
</gene>
<reference evidence="1 2" key="1">
    <citation type="submission" date="2019-02" db="EMBL/GenBank/DDBJ databases">
        <title>Deep-cultivation of Planctomycetes and their phenomic and genomic characterization uncovers novel biology.</title>
        <authorList>
            <person name="Wiegand S."/>
            <person name="Jogler M."/>
            <person name="Boedeker C."/>
            <person name="Pinto D."/>
            <person name="Vollmers J."/>
            <person name="Rivas-Marin E."/>
            <person name="Kohn T."/>
            <person name="Peeters S.H."/>
            <person name="Heuer A."/>
            <person name="Rast P."/>
            <person name="Oberbeckmann S."/>
            <person name="Bunk B."/>
            <person name="Jeske O."/>
            <person name="Meyerdierks A."/>
            <person name="Storesund J.E."/>
            <person name="Kallscheuer N."/>
            <person name="Luecker S."/>
            <person name="Lage O.M."/>
            <person name="Pohl T."/>
            <person name="Merkel B.J."/>
            <person name="Hornburger P."/>
            <person name="Mueller R.-W."/>
            <person name="Bruemmer F."/>
            <person name="Labrenz M."/>
            <person name="Spormann A.M."/>
            <person name="Op den Camp H."/>
            <person name="Overmann J."/>
            <person name="Amann R."/>
            <person name="Jetten M.S.M."/>
            <person name="Mascher T."/>
            <person name="Medema M.H."/>
            <person name="Devos D.P."/>
            <person name="Kaster A.-K."/>
            <person name="Ovreas L."/>
            <person name="Rohde M."/>
            <person name="Galperin M.Y."/>
            <person name="Jogler C."/>
        </authorList>
    </citation>
    <scope>NUCLEOTIDE SEQUENCE [LARGE SCALE GENOMIC DNA]</scope>
    <source>
        <strain evidence="1 2">EC9</strain>
    </source>
</reference>
<protein>
    <submittedName>
        <fullName evidence="1">Uncharacterized protein</fullName>
    </submittedName>
</protein>
<accession>A0A517LVP1</accession>
<proteinExistence type="predicted"/>
<dbReference type="InterPro" id="IPR043519">
    <property type="entry name" value="NT_sf"/>
</dbReference>
<name>A0A517LVP1_9BACT</name>
<dbReference type="KEGG" id="ruv:EC9_08550"/>
<dbReference type="Gene3D" id="3.30.460.40">
    <property type="match status" value="1"/>
</dbReference>
<evidence type="ECO:0000313" key="1">
    <source>
        <dbReference type="EMBL" id="QDS86682.1"/>
    </source>
</evidence>
<dbReference type="SUPFAM" id="SSF81301">
    <property type="entry name" value="Nucleotidyltransferase"/>
    <property type="match status" value="1"/>
</dbReference>
<organism evidence="1 2">
    <name type="scientific">Rosistilla ulvae</name>
    <dbReference type="NCBI Taxonomy" id="1930277"/>
    <lineage>
        <taxon>Bacteria</taxon>
        <taxon>Pseudomonadati</taxon>
        <taxon>Planctomycetota</taxon>
        <taxon>Planctomycetia</taxon>
        <taxon>Pirellulales</taxon>
        <taxon>Pirellulaceae</taxon>
        <taxon>Rosistilla</taxon>
    </lineage>
</organism>
<dbReference type="AlphaFoldDB" id="A0A517LVP1"/>
<dbReference type="Proteomes" id="UP000319557">
    <property type="component" value="Chromosome"/>
</dbReference>
<keyword evidence="2" id="KW-1185">Reference proteome</keyword>
<sequence>MTQDDGNRAVALVVALLNRIALPYMLVGSYSSNVYGIPRATADADFVLEFGGNAMDSLQQELGSDFRLDSQTEFELITGTTRRVLYYLPRDFTIELFQLSQDPFDQSRFQRRVAVQSSLLAGVVWLPTAEDVVVQKLRWGRRQDLSDVSDVLAIQGETLDWRYISRWTDDHGTSDMLERIRSEL</sequence>
<dbReference type="EMBL" id="CP036261">
    <property type="protein sequence ID" value="QDS86682.1"/>
    <property type="molecule type" value="Genomic_DNA"/>
</dbReference>
<evidence type="ECO:0000313" key="2">
    <source>
        <dbReference type="Proteomes" id="UP000319557"/>
    </source>
</evidence>